<dbReference type="EMBL" id="BJOV01000002">
    <property type="protein sequence ID" value="GEE00216.1"/>
    <property type="molecule type" value="Genomic_DNA"/>
</dbReference>
<dbReference type="RefSeq" id="WP_161894142.1">
    <property type="nucleotide sequence ID" value="NZ_BJOV01000002.1"/>
</dbReference>
<dbReference type="OrthoDB" id="3197230at2"/>
<dbReference type="NCBIfam" id="TIGR03033">
    <property type="entry name" value="phage_rel_nuc"/>
    <property type="match status" value="1"/>
</dbReference>
<dbReference type="InterPro" id="IPR011604">
    <property type="entry name" value="PDDEXK-like_dom_sf"/>
</dbReference>
<protein>
    <recommendedName>
        <fullName evidence="1">YqaJ viral recombinase domain-containing protein</fullName>
    </recommendedName>
</protein>
<reference evidence="4" key="1">
    <citation type="submission" date="2019-06" db="EMBL/GenBank/DDBJ databases">
        <title>Gordonia isolated from sludge of a wastewater treatment plant.</title>
        <authorList>
            <person name="Tamura T."/>
            <person name="Aoyama K."/>
            <person name="Kang Y."/>
            <person name="Saito S."/>
            <person name="Akiyama N."/>
            <person name="Yazawa K."/>
            <person name="Gonoi T."/>
            <person name="Mikami Y."/>
        </authorList>
    </citation>
    <scope>NUCLEOTIDE SEQUENCE [LARGE SCALE GENOMIC DNA]</scope>
    <source>
        <strain evidence="4">NBRC 107696</strain>
    </source>
</reference>
<dbReference type="SUPFAM" id="SSF52980">
    <property type="entry name" value="Restriction endonuclease-like"/>
    <property type="match status" value="1"/>
</dbReference>
<dbReference type="EMBL" id="BJOV01000008">
    <property type="protein sequence ID" value="GEE04145.1"/>
    <property type="molecule type" value="Genomic_DNA"/>
</dbReference>
<dbReference type="AlphaFoldDB" id="A0A7I9VFN8"/>
<evidence type="ECO:0000259" key="1">
    <source>
        <dbReference type="Pfam" id="PF09588"/>
    </source>
</evidence>
<keyword evidence="4" id="KW-1185">Reference proteome</keyword>
<dbReference type="InterPro" id="IPR017482">
    <property type="entry name" value="Lambda-type_endonuclease"/>
</dbReference>
<proteinExistence type="predicted"/>
<dbReference type="InterPro" id="IPR019080">
    <property type="entry name" value="YqaJ_viral_recombinase"/>
</dbReference>
<gene>
    <name evidence="2" type="ORF">nbrc107696_06620</name>
    <name evidence="3" type="ORF">nbrc107696_45910</name>
</gene>
<dbReference type="InterPro" id="IPR011335">
    <property type="entry name" value="Restrct_endonuc-II-like"/>
</dbReference>
<dbReference type="Pfam" id="PF09588">
    <property type="entry name" value="YqaJ"/>
    <property type="match status" value="1"/>
</dbReference>
<name>A0A7I9VFN8_9ACTN</name>
<accession>A0A7I9VFN8</accession>
<comment type="caution">
    <text evidence="3">The sequence shown here is derived from an EMBL/GenBank/DDBJ whole genome shotgun (WGS) entry which is preliminary data.</text>
</comment>
<sequence>MTTGIILDHAVDPGSPEWLRHMTASKIAAVVGLSRHDTPHSLWHKMAGTTPPEPQTRAQTRGHVFEPLIRGWLAELHPEWAVASTGTWQHATESWALAQPDGVVHVDGRLALLEIKTARDHWMWARDGVPVAYQAQVQWQMWVTGASRCLVASCGGDELIDMKPAETWIDADEGVQRWLAREGRLFLDSLDLGIAPAADYRRTEDRQALRWQHPVVVDDPGVEIPDEIAGAFLAAIGAHDVAESAKAVAAAELAAFLGDSKKATWRGVTLGTRRKGRGDGPPTFSTAPKLADKASDLLKGLEAA</sequence>
<dbReference type="Proteomes" id="UP000444960">
    <property type="component" value="Unassembled WGS sequence"/>
</dbReference>
<reference evidence="3" key="2">
    <citation type="journal article" date="2020" name="Int. J. Syst. Evol. Microbiol.">
        <title>Gordonia crocea sp. nov. and Gordonia spumicola sp. nov. isolated from sludge of a wastewater treatment plant.</title>
        <authorList>
            <person name="Tamura T."/>
            <person name="Saito S."/>
            <person name="Hamada M."/>
            <person name="Kang Y."/>
            <person name="Hoshino Y."/>
            <person name="Gonoi T."/>
            <person name="Mikami Y."/>
            <person name="Yaguchi T."/>
        </authorList>
    </citation>
    <scope>NUCLEOTIDE SEQUENCE</scope>
    <source>
        <strain evidence="3">NBRC 107696</strain>
    </source>
</reference>
<organism evidence="3 4">
    <name type="scientific">Gordonia spumicola</name>
    <dbReference type="NCBI Taxonomy" id="589161"/>
    <lineage>
        <taxon>Bacteria</taxon>
        <taxon>Bacillati</taxon>
        <taxon>Actinomycetota</taxon>
        <taxon>Actinomycetes</taxon>
        <taxon>Mycobacteriales</taxon>
        <taxon>Gordoniaceae</taxon>
        <taxon>Gordonia</taxon>
    </lineage>
</organism>
<feature type="domain" description="YqaJ viral recombinase" evidence="1">
    <location>
        <begin position="21"/>
        <end position="146"/>
    </location>
</feature>
<dbReference type="Gene3D" id="3.90.320.10">
    <property type="match status" value="1"/>
</dbReference>
<evidence type="ECO:0000313" key="4">
    <source>
        <dbReference type="Proteomes" id="UP000444960"/>
    </source>
</evidence>
<evidence type="ECO:0000313" key="2">
    <source>
        <dbReference type="EMBL" id="GEE00216.1"/>
    </source>
</evidence>
<evidence type="ECO:0000313" key="3">
    <source>
        <dbReference type="EMBL" id="GEE04145.1"/>
    </source>
</evidence>